<dbReference type="PANTHER" id="PTHR12815">
    <property type="entry name" value="SORTING AND ASSEMBLY MACHINERY SAMM50 PROTEIN FAMILY MEMBER"/>
    <property type="match status" value="1"/>
</dbReference>
<comment type="similarity">
    <text evidence="2">Belongs to the SAM50/omp85 family.</text>
</comment>
<comment type="subcellular location">
    <subcellularLocation>
        <location evidence="1">Mitochondrion outer membrane</location>
        <topology evidence="1">Multi-pass membrane protein</topology>
    </subcellularLocation>
</comment>
<dbReference type="GO" id="GO:0005741">
    <property type="term" value="C:mitochondrial outer membrane"/>
    <property type="evidence" value="ECO:0007669"/>
    <property type="project" value="UniProtKB-SubCell"/>
</dbReference>
<evidence type="ECO:0000256" key="1">
    <source>
        <dbReference type="ARBA" id="ARBA00004374"/>
    </source>
</evidence>
<evidence type="ECO:0000313" key="7">
    <source>
        <dbReference type="EMBL" id="OVF07700.1"/>
    </source>
</evidence>
<dbReference type="GO" id="GO:0045040">
    <property type="term" value="P:protein insertion into mitochondrial outer membrane"/>
    <property type="evidence" value="ECO:0007669"/>
    <property type="project" value="TreeGrafter"/>
</dbReference>
<dbReference type="Gene3D" id="2.40.160.50">
    <property type="entry name" value="membrane protein fhac: a member of the omp85/tpsb transporter family"/>
    <property type="match status" value="1"/>
</dbReference>
<comment type="caution">
    <text evidence="7">The sequence shown here is derived from an EMBL/GenBank/DDBJ whole genome shotgun (WGS) entry which is preliminary data.</text>
</comment>
<evidence type="ECO:0000259" key="6">
    <source>
        <dbReference type="Pfam" id="PF01103"/>
    </source>
</evidence>
<evidence type="ECO:0000313" key="8">
    <source>
        <dbReference type="Proteomes" id="UP000195602"/>
    </source>
</evidence>
<keyword evidence="5" id="KW-0472">Membrane</keyword>
<dbReference type="InterPro" id="IPR039910">
    <property type="entry name" value="D15-like"/>
</dbReference>
<protein>
    <submittedName>
        <fullName evidence="7">SAM complex subunit</fullName>
    </submittedName>
</protein>
<evidence type="ECO:0000256" key="3">
    <source>
        <dbReference type="ARBA" id="ARBA00022452"/>
    </source>
</evidence>
<keyword evidence="3" id="KW-1134">Transmembrane beta strand</keyword>
<dbReference type="EMBL" id="LYUB02000011">
    <property type="protein sequence ID" value="OVF07700.1"/>
    <property type="molecule type" value="Genomic_DNA"/>
</dbReference>
<dbReference type="AlphaFoldDB" id="A0AA91T141"/>
<dbReference type="Proteomes" id="UP000195602">
    <property type="component" value="Unassembled WGS sequence"/>
</dbReference>
<proteinExistence type="inferred from homology"/>
<dbReference type="Pfam" id="PF01103">
    <property type="entry name" value="Omp85"/>
    <property type="match status" value="1"/>
</dbReference>
<accession>A0AA91T141</accession>
<dbReference type="PANTHER" id="PTHR12815:SF18">
    <property type="entry name" value="SORTING AND ASSEMBLY MACHINERY COMPONENT 50 HOMOLOG"/>
    <property type="match status" value="1"/>
</dbReference>
<evidence type="ECO:0000256" key="2">
    <source>
        <dbReference type="ARBA" id="ARBA00010913"/>
    </source>
</evidence>
<dbReference type="KEGG" id="clus:A9F13_11g00319"/>
<name>A0AA91T141_CLALS</name>
<evidence type="ECO:0000256" key="5">
    <source>
        <dbReference type="ARBA" id="ARBA00023136"/>
    </source>
</evidence>
<organism evidence="7 8">
    <name type="scientific">Clavispora lusitaniae</name>
    <name type="common">Candida lusitaniae</name>
    <dbReference type="NCBI Taxonomy" id="36911"/>
    <lineage>
        <taxon>Eukaryota</taxon>
        <taxon>Fungi</taxon>
        <taxon>Dikarya</taxon>
        <taxon>Ascomycota</taxon>
        <taxon>Saccharomycotina</taxon>
        <taxon>Pichiomycetes</taxon>
        <taxon>Metschnikowiaceae</taxon>
        <taxon>Clavispora</taxon>
    </lineage>
</organism>
<feature type="domain" description="Bacterial surface antigen (D15)" evidence="6">
    <location>
        <begin position="156"/>
        <end position="449"/>
    </location>
</feature>
<dbReference type="InterPro" id="IPR000184">
    <property type="entry name" value="Bac_surfAg_D15"/>
</dbReference>
<evidence type="ECO:0000256" key="4">
    <source>
        <dbReference type="ARBA" id="ARBA00022692"/>
    </source>
</evidence>
<gene>
    <name evidence="7" type="ORF">A9F13_11g00319</name>
</gene>
<reference evidence="7 8" key="1">
    <citation type="submission" date="2017-04" db="EMBL/GenBank/DDBJ databases">
        <title>Draft genome of the yeast Clavispora lusitaniae type strain CBS 6936.</title>
        <authorList>
            <person name="Durrens P."/>
            <person name="Klopp C."/>
            <person name="Biteau N."/>
            <person name="Fitton-Ouhabi V."/>
            <person name="Dementhon K."/>
            <person name="Accoceberry I."/>
            <person name="Sherman D.J."/>
            <person name="Noel T."/>
        </authorList>
    </citation>
    <scope>NUCLEOTIDE SEQUENCE [LARGE SCALE GENOMIC DNA]</scope>
    <source>
        <strain evidence="7 8">CBS 6936</strain>
    </source>
</reference>
<sequence length="450" mass="48061">MDYQEDFMDGLKPASGTVEQLAAEQQQVIAQQGRAYLDSLFGDSQTMPVRVRSIEVTNAERFRASFLESQLAPLLSPGAMTLAEFLRRTDAAYSSLAKTGAMEAGHVAIGVAGWGGPAIPVSAVFALTPPKRFYAKTGTNVGNGEGDGYIQLQWKNVFGGGESVSLDAVSGTKTPASYVASLAMPLAANPNFWWDTSAYTHTRKWAQLHGSVETTGITSRVSTRFDGPINADVAVDSSWRRLSNHGSTALAVLAQSKDSFKTSVIASIRYDTRDSASLPTKGQYVRLAAEHGGGCTKVMAEAQAARQAGAHVFVATQRAGILARGGLLDRFFCGGPNDVRAFALHGLGPRVGNSAVGGDCYLSGGFSLVSRLPKVPKDSNFRLHSFFNYGKLVAGDWRQMCRAYSSSMGIGLLYNHPLARFELNFVLPLTACASDSTRKGLQYGVGVSFL</sequence>
<keyword evidence="4" id="KW-0812">Transmembrane</keyword>